<accession>A0A0C1UDU7</accession>
<dbReference type="InterPro" id="IPR011009">
    <property type="entry name" value="Kinase-like_dom_sf"/>
</dbReference>
<keyword evidence="2" id="KW-1185">Reference proteome</keyword>
<comment type="caution">
    <text evidence="1">The sequence shown here is derived from an EMBL/GenBank/DDBJ whole genome shotgun (WGS) entry which is preliminary data.</text>
</comment>
<dbReference type="STRING" id="29341.RSJ17_21340"/>
<organism evidence="1 2">
    <name type="scientific">Clostridium argentinense CDC 2741</name>
    <dbReference type="NCBI Taxonomy" id="1418104"/>
    <lineage>
        <taxon>Bacteria</taxon>
        <taxon>Bacillati</taxon>
        <taxon>Bacillota</taxon>
        <taxon>Clostridia</taxon>
        <taxon>Eubacteriales</taxon>
        <taxon>Clostridiaceae</taxon>
        <taxon>Clostridium</taxon>
    </lineage>
</organism>
<dbReference type="PANTHER" id="PTHR39179">
    <property type="entry name" value="SPORE COAT PROTEIN I"/>
    <property type="match status" value="1"/>
</dbReference>
<dbReference type="InterPro" id="IPR047175">
    <property type="entry name" value="CotS-like"/>
</dbReference>
<proteinExistence type="predicted"/>
<gene>
    <name evidence="1" type="ORF">U732_2583</name>
</gene>
<dbReference type="Proteomes" id="UP000031366">
    <property type="component" value="Unassembled WGS sequence"/>
</dbReference>
<dbReference type="GO" id="GO:0042601">
    <property type="term" value="C:endospore-forming forespore"/>
    <property type="evidence" value="ECO:0007669"/>
    <property type="project" value="TreeGrafter"/>
</dbReference>
<dbReference type="AlphaFoldDB" id="A0A0C1UDU7"/>
<dbReference type="PANTHER" id="PTHR39179:SF1">
    <property type="entry name" value="SPORE COAT PROTEIN I"/>
    <property type="match status" value="1"/>
</dbReference>
<dbReference type="Pfam" id="PF01633">
    <property type="entry name" value="Choline_kinase"/>
    <property type="match status" value="1"/>
</dbReference>
<dbReference type="RefSeq" id="WP_039635116.1">
    <property type="nucleotide sequence ID" value="NZ_AYSO01000019.1"/>
</dbReference>
<evidence type="ECO:0000313" key="1">
    <source>
        <dbReference type="EMBL" id="KIE45590.1"/>
    </source>
</evidence>
<dbReference type="NCBIfam" id="TIGR02906">
    <property type="entry name" value="spore_CotS"/>
    <property type="match status" value="1"/>
</dbReference>
<sequence length="344" mass="41669">MIEGRFRDRDFLCKYDLDIGLFKKYNYKVNDIIPIRKLFIISTNKGNKILKKLDYDLDHLEFIDSAINYIKNNNFNNILSFEKDKKGKIYTKHYNSYYVVMSLIEGRECEFNNPIEVSMASRALSKLHLSSEGFRYKENSYRYMVGTLIDNLARKKEELLIFKNLVKTYENKKEFDKIFIKNVDYYIEEMDKSIEILNSSSYLKLCSEEDKIVLCHHDLAYHNILIKEDDVYFIDFDYAIIDLRVHDLCNFINKVVKNFAFDFEKAHNIINCYKENINLDNRELEVLYGMLYFPEDFYSVSKNYYKRKKLWTEEVFLFKLKRKLEYEEERKEFLEKFKSYYSVI</sequence>
<dbReference type="SUPFAM" id="SSF56112">
    <property type="entry name" value="Protein kinase-like (PK-like)"/>
    <property type="match status" value="1"/>
</dbReference>
<dbReference type="InterPro" id="IPR014255">
    <property type="entry name" value="Spore_coat_CotS"/>
</dbReference>
<name>A0A0C1UDU7_9CLOT</name>
<dbReference type="Gene3D" id="3.90.1200.10">
    <property type="match status" value="1"/>
</dbReference>
<protein>
    <submittedName>
        <fullName evidence="1">Spore coat, CotS family protein</fullName>
    </submittedName>
</protein>
<dbReference type="OrthoDB" id="9771902at2"/>
<dbReference type="Gene3D" id="3.30.200.20">
    <property type="entry name" value="Phosphorylase Kinase, domain 1"/>
    <property type="match status" value="1"/>
</dbReference>
<dbReference type="EMBL" id="AYSO01000019">
    <property type="protein sequence ID" value="KIE45590.1"/>
    <property type="molecule type" value="Genomic_DNA"/>
</dbReference>
<reference evidence="1 2" key="1">
    <citation type="journal article" date="2015" name="Infect. Genet. Evol.">
        <title>Genomic sequences of six botulinum neurotoxin-producing strains representing three clostridial species illustrate the mobility and diversity of botulinum neurotoxin genes.</title>
        <authorList>
            <person name="Smith T.J."/>
            <person name="Hill K.K."/>
            <person name="Xie G."/>
            <person name="Foley B.T."/>
            <person name="Williamson C.H."/>
            <person name="Foster J.T."/>
            <person name="Johnson S.L."/>
            <person name="Chertkov O."/>
            <person name="Teshima H."/>
            <person name="Gibbons H.S."/>
            <person name="Johnsky L.A."/>
            <person name="Karavis M.A."/>
            <person name="Smith L.A."/>
        </authorList>
    </citation>
    <scope>NUCLEOTIDE SEQUENCE [LARGE SCALE GENOMIC DNA]</scope>
    <source>
        <strain evidence="1 2">CDC 2741</strain>
    </source>
</reference>
<evidence type="ECO:0000313" key="2">
    <source>
        <dbReference type="Proteomes" id="UP000031366"/>
    </source>
</evidence>